<evidence type="ECO:0000313" key="2">
    <source>
        <dbReference type="EMBL" id="PYI10524.1"/>
    </source>
</evidence>
<feature type="region of interest" description="Disordered" evidence="1">
    <location>
        <begin position="1"/>
        <end position="20"/>
    </location>
</feature>
<dbReference type="AlphaFoldDB" id="A0A319EZD8"/>
<sequence length="161" mass="17192">MEKEGPPDQPGQQSPSSPTDLLTVRARKGRSFTAGWVKKAIGTEMRAIMGPPLGTCSSELPPNLYWRLTRAPSGGAPRIVRPREANDLDSCLSLPPPFSLLPFVVVAASSPEDFHSLKIGAAMRIGPCFNVSVFSPARPNQLPRTINNKLAPDPLPGNSPG</sequence>
<accession>A0A319EZD8</accession>
<proteinExistence type="predicted"/>
<evidence type="ECO:0000256" key="1">
    <source>
        <dbReference type="SAM" id="MobiDB-lite"/>
    </source>
</evidence>
<evidence type="ECO:0000313" key="3">
    <source>
        <dbReference type="Proteomes" id="UP000248423"/>
    </source>
</evidence>
<keyword evidence="3" id="KW-1185">Reference proteome</keyword>
<dbReference type="EMBL" id="KZ826321">
    <property type="protein sequence ID" value="PYI10524.1"/>
    <property type="molecule type" value="Genomic_DNA"/>
</dbReference>
<reference evidence="2 3" key="1">
    <citation type="submission" date="2018-02" db="EMBL/GenBank/DDBJ databases">
        <title>The genomes of Aspergillus section Nigri reveals drivers in fungal speciation.</title>
        <authorList>
            <consortium name="DOE Joint Genome Institute"/>
            <person name="Vesth T.C."/>
            <person name="Nybo J."/>
            <person name="Theobald S."/>
            <person name="Brandl J."/>
            <person name="Frisvad J.C."/>
            <person name="Nielsen K.F."/>
            <person name="Lyhne E.K."/>
            <person name="Kogle M.E."/>
            <person name="Kuo A."/>
            <person name="Riley R."/>
            <person name="Clum A."/>
            <person name="Nolan M."/>
            <person name="Lipzen A."/>
            <person name="Salamov A."/>
            <person name="Henrissat B."/>
            <person name="Wiebenga A."/>
            <person name="De vries R.P."/>
            <person name="Grigoriev I.V."/>
            <person name="Mortensen U.H."/>
            <person name="Andersen M.R."/>
            <person name="Baker S.E."/>
        </authorList>
    </citation>
    <scope>NUCLEOTIDE SEQUENCE [LARGE SCALE GENOMIC DNA]</scope>
    <source>
        <strain evidence="2 3">CBS 121057</strain>
    </source>
</reference>
<dbReference type="VEuPathDB" id="FungiDB:BO78DRAFT_203160"/>
<dbReference type="Proteomes" id="UP000248423">
    <property type="component" value="Unassembled WGS sequence"/>
</dbReference>
<organism evidence="2 3">
    <name type="scientific">Aspergillus sclerotiicarbonarius (strain CBS 121057 / IBT 28362)</name>
    <dbReference type="NCBI Taxonomy" id="1448318"/>
    <lineage>
        <taxon>Eukaryota</taxon>
        <taxon>Fungi</taxon>
        <taxon>Dikarya</taxon>
        <taxon>Ascomycota</taxon>
        <taxon>Pezizomycotina</taxon>
        <taxon>Eurotiomycetes</taxon>
        <taxon>Eurotiomycetidae</taxon>
        <taxon>Eurotiales</taxon>
        <taxon>Aspergillaceae</taxon>
        <taxon>Aspergillus</taxon>
        <taxon>Aspergillus subgen. Circumdati</taxon>
    </lineage>
</organism>
<gene>
    <name evidence="2" type="ORF">BO78DRAFT_203160</name>
</gene>
<name>A0A319EZD8_ASPSB</name>
<protein>
    <submittedName>
        <fullName evidence="2">Uncharacterized protein</fullName>
    </submittedName>
</protein>